<keyword evidence="2" id="KW-0472">Membrane</keyword>
<sequence>MRKKKLDFLEKDVLAVDLSESTVAVIECSKKLKIRACPNDICPDVVYRGDNEYAFESLETIHDGTVFSCGRKGTILRLVHSPAFVKLETTVFKSTCRIDHSFPEPKIMWLSASDQGDCQICPCSRDLEIYDSGRKKALHCQVDYLSVYENRIVETSKTIYLRDPLWGKLDLNFLMDGEIRRNDTMIERIPDENNQSKNTSGDDKIAMGLPVTWILVIAGASLFLVCIIMVALGIFRRQKAQERMLKKRPRPSRTSTLEHRLDANDLLLRLPSEDTSKPDSPKPV</sequence>
<keyword evidence="2" id="KW-0812">Transmembrane</keyword>
<dbReference type="EMBL" id="FN655300">
    <property type="protein sequence ID" value="CBY38700.1"/>
    <property type="molecule type" value="Genomic_DNA"/>
</dbReference>
<feature type="region of interest" description="Disordered" evidence="1">
    <location>
        <begin position="243"/>
        <end position="284"/>
    </location>
</feature>
<dbReference type="Proteomes" id="UP000011014">
    <property type="component" value="Unassembled WGS sequence"/>
</dbReference>
<accession>E4YTB1</accession>
<keyword evidence="2" id="KW-1133">Transmembrane helix</keyword>
<name>E4YTB1_OIKDI</name>
<proteinExistence type="predicted"/>
<protein>
    <submittedName>
        <fullName evidence="3">Uncharacterized protein</fullName>
    </submittedName>
</protein>
<organism evidence="3">
    <name type="scientific">Oikopleura dioica</name>
    <name type="common">Tunicate</name>
    <dbReference type="NCBI Taxonomy" id="34765"/>
    <lineage>
        <taxon>Eukaryota</taxon>
        <taxon>Metazoa</taxon>
        <taxon>Chordata</taxon>
        <taxon>Tunicata</taxon>
        <taxon>Appendicularia</taxon>
        <taxon>Copelata</taxon>
        <taxon>Oikopleuridae</taxon>
        <taxon>Oikopleura</taxon>
    </lineage>
</organism>
<gene>
    <name evidence="3" type="ORF">GSOID_T00019217001</name>
</gene>
<evidence type="ECO:0000256" key="1">
    <source>
        <dbReference type="SAM" id="MobiDB-lite"/>
    </source>
</evidence>
<dbReference type="AlphaFoldDB" id="E4YTB1"/>
<reference evidence="3" key="1">
    <citation type="journal article" date="2010" name="Science">
        <title>Plasticity of animal genome architecture unmasked by rapid evolution of a pelagic tunicate.</title>
        <authorList>
            <person name="Denoeud F."/>
            <person name="Henriet S."/>
            <person name="Mungpakdee S."/>
            <person name="Aury J.M."/>
            <person name="Da Silva C."/>
            <person name="Brinkmann H."/>
            <person name="Mikhaleva J."/>
            <person name="Olsen L.C."/>
            <person name="Jubin C."/>
            <person name="Canestro C."/>
            <person name="Bouquet J.M."/>
            <person name="Danks G."/>
            <person name="Poulain J."/>
            <person name="Campsteijn C."/>
            <person name="Adamski M."/>
            <person name="Cross I."/>
            <person name="Yadetie F."/>
            <person name="Muffato M."/>
            <person name="Louis A."/>
            <person name="Butcher S."/>
            <person name="Tsagkogeorga G."/>
            <person name="Konrad A."/>
            <person name="Singh S."/>
            <person name="Jensen M.F."/>
            <person name="Cong E.H."/>
            <person name="Eikeseth-Otteraa H."/>
            <person name="Noel B."/>
            <person name="Anthouard V."/>
            <person name="Porcel B.M."/>
            <person name="Kachouri-Lafond R."/>
            <person name="Nishino A."/>
            <person name="Ugolini M."/>
            <person name="Chourrout P."/>
            <person name="Nishida H."/>
            <person name="Aasland R."/>
            <person name="Huzurbazar S."/>
            <person name="Westhof E."/>
            <person name="Delsuc F."/>
            <person name="Lehrach H."/>
            <person name="Reinhardt R."/>
            <person name="Weissenbach J."/>
            <person name="Roy S.W."/>
            <person name="Artiguenave F."/>
            <person name="Postlethwait J.H."/>
            <person name="Manak J.R."/>
            <person name="Thompson E.M."/>
            <person name="Jaillon O."/>
            <person name="Du Pasquier L."/>
            <person name="Boudinot P."/>
            <person name="Liberles D.A."/>
            <person name="Volff J.N."/>
            <person name="Philippe H."/>
            <person name="Lenhard B."/>
            <person name="Roest Crollius H."/>
            <person name="Wincker P."/>
            <person name="Chourrout D."/>
        </authorList>
    </citation>
    <scope>NUCLEOTIDE SEQUENCE [LARGE SCALE GENOMIC DNA]</scope>
</reference>
<feature type="transmembrane region" description="Helical" evidence="2">
    <location>
        <begin position="213"/>
        <end position="235"/>
    </location>
</feature>
<evidence type="ECO:0000313" key="3">
    <source>
        <dbReference type="EMBL" id="CBY38700.1"/>
    </source>
</evidence>
<feature type="compositionally biased region" description="Basic and acidic residues" evidence="1">
    <location>
        <begin position="271"/>
        <end position="284"/>
    </location>
</feature>
<evidence type="ECO:0000256" key="2">
    <source>
        <dbReference type="SAM" id="Phobius"/>
    </source>
</evidence>